<keyword evidence="6" id="KW-0106">Calcium</keyword>
<proteinExistence type="predicted"/>
<evidence type="ECO:0000256" key="5">
    <source>
        <dbReference type="ARBA" id="ARBA00022737"/>
    </source>
</evidence>
<dbReference type="Gene3D" id="1.10.238.10">
    <property type="entry name" value="EF-hand"/>
    <property type="match status" value="1"/>
</dbReference>
<evidence type="ECO:0000313" key="8">
    <source>
        <dbReference type="EMBL" id="KAL1281222.1"/>
    </source>
</evidence>
<dbReference type="EMBL" id="JAYMGO010000001">
    <property type="protein sequence ID" value="KAL1281222.1"/>
    <property type="molecule type" value="Genomic_DNA"/>
</dbReference>
<evidence type="ECO:0000256" key="7">
    <source>
        <dbReference type="ARBA" id="ARBA00023136"/>
    </source>
</evidence>
<dbReference type="InterPro" id="IPR011992">
    <property type="entry name" value="EF-hand-dom_pair"/>
</dbReference>
<dbReference type="PANTHER" id="PTHR46735:SF3">
    <property type="entry name" value="CALPAIN SMALL SUBUNIT 1-RELATED"/>
    <property type="match status" value="1"/>
</dbReference>
<comment type="caution">
    <text evidence="8">The sequence shown here is derived from an EMBL/GenBank/DDBJ whole genome shotgun (WGS) entry which is preliminary data.</text>
</comment>
<evidence type="ECO:0000256" key="4">
    <source>
        <dbReference type="ARBA" id="ARBA00022723"/>
    </source>
</evidence>
<comment type="subcellular location">
    <subcellularLocation>
        <location evidence="2">Cytoplasm</location>
    </subcellularLocation>
    <subcellularLocation>
        <location evidence="1">Endomembrane system</location>
    </subcellularLocation>
</comment>
<evidence type="ECO:0000313" key="9">
    <source>
        <dbReference type="Proteomes" id="UP001558613"/>
    </source>
</evidence>
<keyword evidence="3" id="KW-0963">Cytoplasm</keyword>
<protein>
    <submittedName>
        <fullName evidence="8">Uncharacterized protein</fullName>
    </submittedName>
</protein>
<dbReference type="SUPFAM" id="SSF47473">
    <property type="entry name" value="EF-hand"/>
    <property type="match status" value="1"/>
</dbReference>
<evidence type="ECO:0000256" key="3">
    <source>
        <dbReference type="ARBA" id="ARBA00022490"/>
    </source>
</evidence>
<evidence type="ECO:0000256" key="1">
    <source>
        <dbReference type="ARBA" id="ARBA00004308"/>
    </source>
</evidence>
<accession>A0ABR3NW10</accession>
<keyword evidence="5" id="KW-0677">Repeat</keyword>
<dbReference type="Proteomes" id="UP001558613">
    <property type="component" value="Unassembled WGS sequence"/>
</dbReference>
<keyword evidence="7" id="KW-0472">Membrane</keyword>
<name>A0ABR3NW10_9TELE</name>
<dbReference type="PANTHER" id="PTHR46735">
    <property type="entry name" value="CALPAIN, SMALL SUBUNIT 1 A-RELATED"/>
    <property type="match status" value="1"/>
</dbReference>
<evidence type="ECO:0000256" key="6">
    <source>
        <dbReference type="ARBA" id="ARBA00022837"/>
    </source>
</evidence>
<keyword evidence="4" id="KW-0479">Metal-binding</keyword>
<organism evidence="8 9">
    <name type="scientific">Cirrhinus molitorella</name>
    <name type="common">mud carp</name>
    <dbReference type="NCBI Taxonomy" id="172907"/>
    <lineage>
        <taxon>Eukaryota</taxon>
        <taxon>Metazoa</taxon>
        <taxon>Chordata</taxon>
        <taxon>Craniata</taxon>
        <taxon>Vertebrata</taxon>
        <taxon>Euteleostomi</taxon>
        <taxon>Actinopterygii</taxon>
        <taxon>Neopterygii</taxon>
        <taxon>Teleostei</taxon>
        <taxon>Ostariophysi</taxon>
        <taxon>Cypriniformes</taxon>
        <taxon>Cyprinidae</taxon>
        <taxon>Labeoninae</taxon>
        <taxon>Labeonini</taxon>
        <taxon>Cirrhinus</taxon>
    </lineage>
</organism>
<evidence type="ECO:0000256" key="2">
    <source>
        <dbReference type="ARBA" id="ARBA00004496"/>
    </source>
</evidence>
<reference evidence="8 9" key="1">
    <citation type="submission" date="2023-09" db="EMBL/GenBank/DDBJ databases">
        <authorList>
            <person name="Wang M."/>
        </authorList>
    </citation>
    <scope>NUCLEOTIDE SEQUENCE [LARGE SCALE GENOMIC DNA]</scope>
    <source>
        <strain evidence="8">GT-2023</strain>
        <tissue evidence="8">Liver</tissue>
    </source>
</reference>
<sequence length="104" mass="11865">MLDMKFQPDLEDEGPLPSSERWQVQRVGFSPSFRSSEQNKEVAGFKLNNRLNQILVARYAENEVIDFDNFVCCLIKLEAMFRSFQQLDKDGTGTAEMNISGLLA</sequence>
<gene>
    <name evidence="8" type="ORF">QQF64_000025</name>
</gene>
<keyword evidence="9" id="KW-1185">Reference proteome</keyword>